<feature type="transmembrane region" description="Helical" evidence="1">
    <location>
        <begin position="125"/>
        <end position="143"/>
    </location>
</feature>
<keyword evidence="1" id="KW-0472">Membrane</keyword>
<reference evidence="2 3" key="1">
    <citation type="submission" date="2019-01" db="EMBL/GenBank/DDBJ databases">
        <title>Lactibacter flavus gen. nov., sp. nov., a novel bacterium of the family Propionibacteriaceae isolated from raw milk and dairy products.</title>
        <authorList>
            <person name="Huptas C."/>
            <person name="Wenning M."/>
            <person name="Breitenwieser F."/>
            <person name="Doll E."/>
            <person name="Von Neubeck M."/>
            <person name="Busse H.-J."/>
            <person name="Scherer S."/>
        </authorList>
    </citation>
    <scope>NUCLEOTIDE SEQUENCE [LARGE SCALE GENOMIC DNA]</scope>
    <source>
        <strain evidence="2 3">KCTC 33808</strain>
    </source>
</reference>
<feature type="transmembrane region" description="Helical" evidence="1">
    <location>
        <begin position="47"/>
        <end position="69"/>
    </location>
</feature>
<evidence type="ECO:0008006" key="4">
    <source>
        <dbReference type="Google" id="ProtNLM"/>
    </source>
</evidence>
<dbReference type="RefSeq" id="WP_131167832.1">
    <property type="nucleotide sequence ID" value="NZ_SDMQ01000005.1"/>
</dbReference>
<dbReference type="Proteomes" id="UP000292373">
    <property type="component" value="Unassembled WGS sequence"/>
</dbReference>
<dbReference type="InterPro" id="IPR019051">
    <property type="entry name" value="Trp_biosyn_TM_oprn/chp"/>
</dbReference>
<organism evidence="2 3">
    <name type="scientific">Propioniciclava sinopodophylli</name>
    <dbReference type="NCBI Taxonomy" id="1837344"/>
    <lineage>
        <taxon>Bacteria</taxon>
        <taxon>Bacillati</taxon>
        <taxon>Actinomycetota</taxon>
        <taxon>Actinomycetes</taxon>
        <taxon>Propionibacteriales</taxon>
        <taxon>Propionibacteriaceae</taxon>
        <taxon>Propioniciclava</taxon>
    </lineage>
</organism>
<proteinExistence type="predicted"/>
<name>A0A4Q9KEH7_9ACTN</name>
<keyword evidence="3" id="KW-1185">Reference proteome</keyword>
<sequence>MRFDTRLVAAAAALAAIGAALWGDWWTVSWADGLAGAGAQGIGGSGGTGGLAALLPAVVLAVVLTTLTLGATGRRVVGVVALLAGLAMAALGFAGANPADAVVEQHVALAALGADWTLARTAVPATYGVLGLLVAGASALWVARPPARRVRTAAAASGDVTDPVASWKAMDAGHDPTDEGDRA</sequence>
<dbReference type="Pfam" id="PF09534">
    <property type="entry name" value="Trp_oprn_chp"/>
    <property type="match status" value="1"/>
</dbReference>
<keyword evidence="1" id="KW-0812">Transmembrane</keyword>
<feature type="transmembrane region" description="Helical" evidence="1">
    <location>
        <begin position="76"/>
        <end position="96"/>
    </location>
</feature>
<evidence type="ECO:0000313" key="2">
    <source>
        <dbReference type="EMBL" id="TBT85491.1"/>
    </source>
</evidence>
<comment type="caution">
    <text evidence="2">The sequence shown here is derived from an EMBL/GenBank/DDBJ whole genome shotgun (WGS) entry which is preliminary data.</text>
</comment>
<dbReference type="EMBL" id="SDMQ01000005">
    <property type="protein sequence ID" value="TBT85491.1"/>
    <property type="molecule type" value="Genomic_DNA"/>
</dbReference>
<accession>A0A4Q9KEH7</accession>
<dbReference type="AlphaFoldDB" id="A0A4Q9KEH7"/>
<evidence type="ECO:0000313" key="3">
    <source>
        <dbReference type="Proteomes" id="UP000292373"/>
    </source>
</evidence>
<gene>
    <name evidence="2" type="ORF">ET989_07055</name>
</gene>
<keyword evidence="1" id="KW-1133">Transmembrane helix</keyword>
<dbReference type="OrthoDB" id="3733680at2"/>
<evidence type="ECO:0000256" key="1">
    <source>
        <dbReference type="SAM" id="Phobius"/>
    </source>
</evidence>
<protein>
    <recommendedName>
        <fullName evidence="4">Trp biosynthesis protein</fullName>
    </recommendedName>
</protein>